<feature type="chain" id="PRO_5023091142" description="Lipocalin/cytosolic fatty-acid binding domain-containing protein" evidence="5">
    <location>
        <begin position="19"/>
        <end position="198"/>
    </location>
</feature>
<dbReference type="EMBL" id="CABDUW010000036">
    <property type="protein sequence ID" value="VTJ54320.1"/>
    <property type="molecule type" value="Genomic_DNA"/>
</dbReference>
<dbReference type="SUPFAM" id="SSF50814">
    <property type="entry name" value="Lipocalins"/>
    <property type="match status" value="1"/>
</dbReference>
<evidence type="ECO:0000259" key="6">
    <source>
        <dbReference type="Pfam" id="PF00061"/>
    </source>
</evidence>
<comment type="caution">
    <text evidence="7">The sequence shown here is derived from an EMBL/GenBank/DDBJ whole genome shotgun (WGS) entry which is preliminary data.</text>
</comment>
<dbReference type="Gene3D" id="2.40.128.20">
    <property type="match status" value="1"/>
</dbReference>
<comment type="similarity">
    <text evidence="2">Belongs to the calycin superfamily. Lipocalin family.</text>
</comment>
<dbReference type="InterPro" id="IPR002450">
    <property type="entry name" value="von_Ebner_gland"/>
</dbReference>
<gene>
    <name evidence="7" type="ORF">MONAX_5E019455</name>
</gene>
<evidence type="ECO:0000256" key="4">
    <source>
        <dbReference type="ARBA" id="ARBA00022729"/>
    </source>
</evidence>
<evidence type="ECO:0000256" key="1">
    <source>
        <dbReference type="ARBA" id="ARBA00004613"/>
    </source>
</evidence>
<evidence type="ECO:0000256" key="2">
    <source>
        <dbReference type="ARBA" id="ARBA00006889"/>
    </source>
</evidence>
<dbReference type="CDD" id="cd19414">
    <property type="entry name" value="lipocalin_1_3_4_13-like"/>
    <property type="match status" value="1"/>
</dbReference>
<reference evidence="7" key="1">
    <citation type="submission" date="2019-04" db="EMBL/GenBank/DDBJ databases">
        <authorList>
            <person name="Alioto T."/>
            <person name="Alioto T."/>
        </authorList>
    </citation>
    <scope>NUCLEOTIDE SEQUENCE [LARGE SCALE GENOMIC DNA]</scope>
</reference>
<sequence>MKTLLLTLGLSLLAALRAQTLPVGAEETQDASGTWYLKATAADKEIPWKKLESVSVTPMTIKTLAGGHLEVTFTVLPGPVAALSRAALPTELLSSRIGGQCREISTVLEKTAEPGRYTAHGGKHVVQVLKSQDEDHYILYCEGDMHGQQIRMAKLVGRYPEVNVDALQEFEQVAAARGLNADSIFIPKQREACSPGSD</sequence>
<dbReference type="InterPro" id="IPR002345">
    <property type="entry name" value="Lipocalin"/>
</dbReference>
<feature type="domain" description="Lipocalin/cytosolic fatty-acid binding" evidence="6">
    <location>
        <begin position="32"/>
        <end position="191"/>
    </location>
</feature>
<proteinExistence type="inferred from homology"/>
<dbReference type="PANTHER" id="PTHR11430">
    <property type="entry name" value="LIPOCALIN"/>
    <property type="match status" value="1"/>
</dbReference>
<dbReference type="AlphaFoldDB" id="A0A5E4ABG9"/>
<evidence type="ECO:0000313" key="7">
    <source>
        <dbReference type="EMBL" id="VTJ54320.1"/>
    </source>
</evidence>
<evidence type="ECO:0000256" key="3">
    <source>
        <dbReference type="ARBA" id="ARBA00022525"/>
    </source>
</evidence>
<dbReference type="Proteomes" id="UP000335636">
    <property type="component" value="Unassembled WGS sequence"/>
</dbReference>
<dbReference type="InterPro" id="IPR012674">
    <property type="entry name" value="Calycin"/>
</dbReference>
<accession>A0A5E4ABG9</accession>
<keyword evidence="3" id="KW-0964">Secreted</keyword>
<feature type="signal peptide" evidence="5">
    <location>
        <begin position="1"/>
        <end position="18"/>
    </location>
</feature>
<dbReference type="InterPro" id="IPR000566">
    <property type="entry name" value="Lipocln_cytosolic_FA-bd_dom"/>
</dbReference>
<dbReference type="PRINTS" id="PR01175">
    <property type="entry name" value="VNEBNERGLAND"/>
</dbReference>
<keyword evidence="8" id="KW-1185">Reference proteome</keyword>
<keyword evidence="4 5" id="KW-0732">Signal</keyword>
<name>A0A5E4ABG9_MARMO</name>
<protein>
    <recommendedName>
        <fullName evidence="6">Lipocalin/cytosolic fatty-acid binding domain-containing protein</fullName>
    </recommendedName>
</protein>
<evidence type="ECO:0000256" key="5">
    <source>
        <dbReference type="SAM" id="SignalP"/>
    </source>
</evidence>
<dbReference type="GO" id="GO:0036094">
    <property type="term" value="F:small molecule binding"/>
    <property type="evidence" value="ECO:0007669"/>
    <property type="project" value="InterPro"/>
</dbReference>
<organism evidence="7 8">
    <name type="scientific">Marmota monax</name>
    <name type="common">Woodchuck</name>
    <dbReference type="NCBI Taxonomy" id="9995"/>
    <lineage>
        <taxon>Eukaryota</taxon>
        <taxon>Metazoa</taxon>
        <taxon>Chordata</taxon>
        <taxon>Craniata</taxon>
        <taxon>Vertebrata</taxon>
        <taxon>Euteleostomi</taxon>
        <taxon>Mammalia</taxon>
        <taxon>Eutheria</taxon>
        <taxon>Euarchontoglires</taxon>
        <taxon>Glires</taxon>
        <taxon>Rodentia</taxon>
        <taxon>Sciuromorpha</taxon>
        <taxon>Sciuridae</taxon>
        <taxon>Xerinae</taxon>
        <taxon>Marmotini</taxon>
        <taxon>Marmota</taxon>
    </lineage>
</organism>
<dbReference type="PANTHER" id="PTHR11430:SF124">
    <property type="entry name" value="LIPOCALIN 1-LIKE PROTEIN 1-RELATED"/>
    <property type="match status" value="1"/>
</dbReference>
<comment type="subcellular location">
    <subcellularLocation>
        <location evidence="1">Secreted</location>
    </subcellularLocation>
</comment>
<dbReference type="Pfam" id="PF00061">
    <property type="entry name" value="Lipocalin"/>
    <property type="match status" value="1"/>
</dbReference>
<evidence type="ECO:0000313" key="8">
    <source>
        <dbReference type="Proteomes" id="UP000335636"/>
    </source>
</evidence>
<dbReference type="GO" id="GO:0005615">
    <property type="term" value="C:extracellular space"/>
    <property type="evidence" value="ECO:0007669"/>
    <property type="project" value="TreeGrafter"/>
</dbReference>